<keyword evidence="4" id="KW-0418">Kinase</keyword>
<dbReference type="Gene3D" id="1.10.510.10">
    <property type="entry name" value="Transferase(Phosphotransferase) domain 1"/>
    <property type="match status" value="1"/>
</dbReference>
<evidence type="ECO:0000256" key="4">
    <source>
        <dbReference type="ARBA" id="ARBA00022777"/>
    </source>
</evidence>
<dbReference type="CDD" id="cd13999">
    <property type="entry name" value="STKc_MAP3K-like"/>
    <property type="match status" value="1"/>
</dbReference>
<evidence type="ECO:0000313" key="10">
    <source>
        <dbReference type="EMBL" id="KAL2622527.1"/>
    </source>
</evidence>
<comment type="similarity">
    <text evidence="7">Belongs to the protein kinase superfamily.</text>
</comment>
<dbReference type="Pfam" id="PF07714">
    <property type="entry name" value="PK_Tyr_Ser-Thr"/>
    <property type="match status" value="1"/>
</dbReference>
<evidence type="ECO:0000256" key="2">
    <source>
        <dbReference type="ARBA" id="ARBA00022679"/>
    </source>
</evidence>
<dbReference type="AlphaFoldDB" id="A0ABD1Y6Y6"/>
<dbReference type="PRINTS" id="PR00109">
    <property type="entry name" value="TYRKINASE"/>
</dbReference>
<dbReference type="SUPFAM" id="SSF56112">
    <property type="entry name" value="Protein kinase-like (PK-like)"/>
    <property type="match status" value="1"/>
</dbReference>
<sequence length="409" mass="45479">MSSRGRGGAGGRGNAPLSEIREETHDPTASADQQAAGADDKKKGKIKIDIADMDAALYKIHGKFSQAPAEEDKAQLNQINPSWEIDPSKLALKMKLGEGSFGTVHRATYDGQDVAVKIFNWDEGSISPGEALFHKRKFLREVEIISQLNHPNVTRFVGYWAGGADHQIPSSDMGRQGFYSLKSGTHMLLMEFIAGGSLRSLWISARRAGRCRLGYSAVMQLALDTARGLAYLHSKKICHRDLKPDNLLLDNDMRVKIADFGESRVQAASDLDMSKRTGTAGYMAPEVLAGTATTGYNHKCDVFSFGMVVYELFVCDIPYNEMKRQMSLRDMAHVMCERGMRPTIPKWCPKFLKNLMKSCWSSNPAERPEMADVVRMIESEPVTTCGLKVEEACDKCDMFCTDFMHLNEI</sequence>
<evidence type="ECO:0000259" key="9">
    <source>
        <dbReference type="PROSITE" id="PS50011"/>
    </source>
</evidence>
<evidence type="ECO:0000313" key="11">
    <source>
        <dbReference type="Proteomes" id="UP001605036"/>
    </source>
</evidence>
<proteinExistence type="inferred from homology"/>
<keyword evidence="1 7" id="KW-0723">Serine/threonine-protein kinase</keyword>
<dbReference type="InterPro" id="IPR000719">
    <property type="entry name" value="Prot_kinase_dom"/>
</dbReference>
<evidence type="ECO:0000256" key="7">
    <source>
        <dbReference type="RuleBase" id="RU000304"/>
    </source>
</evidence>
<dbReference type="PROSITE" id="PS00107">
    <property type="entry name" value="PROTEIN_KINASE_ATP"/>
    <property type="match status" value="1"/>
</dbReference>
<evidence type="ECO:0000256" key="8">
    <source>
        <dbReference type="SAM" id="MobiDB-lite"/>
    </source>
</evidence>
<evidence type="ECO:0000256" key="3">
    <source>
        <dbReference type="ARBA" id="ARBA00022741"/>
    </source>
</evidence>
<feature type="binding site" evidence="6">
    <location>
        <position position="117"/>
    </location>
    <ligand>
        <name>ATP</name>
        <dbReference type="ChEBI" id="CHEBI:30616"/>
    </ligand>
</feature>
<feature type="domain" description="Protein kinase" evidence="9">
    <location>
        <begin position="90"/>
        <end position="383"/>
    </location>
</feature>
<evidence type="ECO:0000256" key="6">
    <source>
        <dbReference type="PROSITE-ProRule" id="PRU10141"/>
    </source>
</evidence>
<dbReference type="EMBL" id="JBHFFA010000006">
    <property type="protein sequence ID" value="KAL2622527.1"/>
    <property type="molecule type" value="Genomic_DNA"/>
</dbReference>
<dbReference type="GO" id="GO:0004674">
    <property type="term" value="F:protein serine/threonine kinase activity"/>
    <property type="evidence" value="ECO:0007669"/>
    <property type="project" value="UniProtKB-KW"/>
</dbReference>
<dbReference type="InterPro" id="IPR001245">
    <property type="entry name" value="Ser-Thr/Tyr_kinase_cat_dom"/>
</dbReference>
<comment type="caution">
    <text evidence="10">The sequence shown here is derived from an EMBL/GenBank/DDBJ whole genome shotgun (WGS) entry which is preliminary data.</text>
</comment>
<feature type="region of interest" description="Disordered" evidence="8">
    <location>
        <begin position="1"/>
        <end position="44"/>
    </location>
</feature>
<reference evidence="10 11" key="1">
    <citation type="submission" date="2024-09" db="EMBL/GenBank/DDBJ databases">
        <title>Chromosome-scale assembly of Riccia fluitans.</title>
        <authorList>
            <person name="Paukszto L."/>
            <person name="Sawicki J."/>
            <person name="Karawczyk K."/>
            <person name="Piernik-Szablinska J."/>
            <person name="Szczecinska M."/>
            <person name="Mazdziarz M."/>
        </authorList>
    </citation>
    <scope>NUCLEOTIDE SEQUENCE [LARGE SCALE GENOMIC DNA]</scope>
    <source>
        <strain evidence="10">Rf_01</strain>
        <tissue evidence="10">Aerial parts of the thallus</tissue>
    </source>
</reference>
<accession>A0ABD1Y6Y6</accession>
<keyword evidence="2" id="KW-0808">Transferase</keyword>
<protein>
    <recommendedName>
        <fullName evidence="9">Protein kinase domain-containing protein</fullName>
    </recommendedName>
</protein>
<dbReference type="SMART" id="SM00220">
    <property type="entry name" value="S_TKc"/>
    <property type="match status" value="1"/>
</dbReference>
<dbReference type="InterPro" id="IPR008271">
    <property type="entry name" value="Ser/Thr_kinase_AS"/>
</dbReference>
<dbReference type="Gene3D" id="3.30.200.20">
    <property type="entry name" value="Phosphorylase Kinase, domain 1"/>
    <property type="match status" value="1"/>
</dbReference>
<dbReference type="PANTHER" id="PTHR44329">
    <property type="entry name" value="SERINE/THREONINE-PROTEIN KINASE TNNI3K-RELATED"/>
    <property type="match status" value="1"/>
</dbReference>
<organism evidence="10 11">
    <name type="scientific">Riccia fluitans</name>
    <dbReference type="NCBI Taxonomy" id="41844"/>
    <lineage>
        <taxon>Eukaryota</taxon>
        <taxon>Viridiplantae</taxon>
        <taxon>Streptophyta</taxon>
        <taxon>Embryophyta</taxon>
        <taxon>Marchantiophyta</taxon>
        <taxon>Marchantiopsida</taxon>
        <taxon>Marchantiidae</taxon>
        <taxon>Marchantiales</taxon>
        <taxon>Ricciaceae</taxon>
        <taxon>Riccia</taxon>
    </lineage>
</organism>
<keyword evidence="11" id="KW-1185">Reference proteome</keyword>
<dbReference type="GO" id="GO:0005524">
    <property type="term" value="F:ATP binding"/>
    <property type="evidence" value="ECO:0007669"/>
    <property type="project" value="UniProtKB-UniRule"/>
</dbReference>
<gene>
    <name evidence="10" type="ORF">R1flu_002732</name>
</gene>
<feature type="compositionally biased region" description="Gly residues" evidence="8">
    <location>
        <begin position="1"/>
        <end position="13"/>
    </location>
</feature>
<dbReference type="PROSITE" id="PS50011">
    <property type="entry name" value="PROTEIN_KINASE_DOM"/>
    <property type="match status" value="1"/>
</dbReference>
<evidence type="ECO:0000256" key="1">
    <source>
        <dbReference type="ARBA" id="ARBA00022527"/>
    </source>
</evidence>
<name>A0ABD1Y6Y6_9MARC</name>
<keyword evidence="3 6" id="KW-0547">Nucleotide-binding</keyword>
<dbReference type="Proteomes" id="UP001605036">
    <property type="component" value="Unassembled WGS sequence"/>
</dbReference>
<dbReference type="InterPro" id="IPR017441">
    <property type="entry name" value="Protein_kinase_ATP_BS"/>
</dbReference>
<dbReference type="InterPro" id="IPR051681">
    <property type="entry name" value="Ser/Thr_Kinases-Pseudokinases"/>
</dbReference>
<keyword evidence="5 6" id="KW-0067">ATP-binding</keyword>
<dbReference type="PROSITE" id="PS00108">
    <property type="entry name" value="PROTEIN_KINASE_ST"/>
    <property type="match status" value="1"/>
</dbReference>
<dbReference type="PANTHER" id="PTHR44329:SF271">
    <property type="entry name" value="ATMRK1"/>
    <property type="match status" value="1"/>
</dbReference>
<dbReference type="InterPro" id="IPR011009">
    <property type="entry name" value="Kinase-like_dom_sf"/>
</dbReference>
<evidence type="ECO:0000256" key="5">
    <source>
        <dbReference type="ARBA" id="ARBA00022840"/>
    </source>
</evidence>